<gene>
    <name evidence="3" type="ORF">EUGRSUZ_D02539</name>
</gene>
<name>A0A059CKB0_EUCGR</name>
<dbReference type="OrthoDB" id="422637at2759"/>
<dbReference type="OMA" id="NIWDMEI"/>
<sequence>MAGTSASATAAAAAAPSAAAIRSWRTGFLTLRDETLTSPPRTSLADLLHGLIFSNPSALVAASPNLPPHEVTSDVLFLIELVSSADLVHGNGGSFYTQLCHLVHDVTRRVSLDINPSSWMSILNSFDKSMEVLVGGEGMKGGQFANAARIRPIMDCLETLRCLIGAFHRRSSLSENMELVKFLCHNVARTRVKLLSSSYRSGNKIHAAFAEKRTPRFSSLWEVQTLAFTMLGEAFSRVGPLFPPDIWQLVIKVIRKEMDPLASMNLIVEDNVMSKFYASLLQCLHLVLVEPKCSLSDHVPGFVAALRGFFTYGLTSSRLQHDFPIVSWEEKEASSGSSGSRLGQQQKADRKPYRPPHLRKKDSSRSTHIKMLDSQSSSDHESSTIELMSSDSDYSDSDSLGRESNVTQSSKVRIAAIRCIQDLCQADHKSFTAQWTMILPTSDALESRKLDPTLMTCLLFDPYLKVRIAATTTLAVVLDGPSSAFMQIAEYRDSSKLGSFTSLSSSLGEILMQLHRGIIHLIMRETHSGLLGSLFKILMLLISSTPYMRMPPELLLTVIKSLQARIEEDFSSKMDQTSLLAATISCLTAALSTSFPSVPVQEMLTGEISQGFSKNQKKLGVLSTLFNHSKPPMNLTTRFEALQGIRAVSHNYPSIMLGCWQLVFSVIYVNLGVGEFHRSACRGQSGNICGVLGEKVIAAAVKVLDECLRAICGFRGTEDLCDDRLIDSPFASDFVRMKKISSAPTYIIESPDNSRDNSEASHTGSEQWCEAIEKYLSLTLWHTSSLVRTASVTSFAGITSSAFNSLPKLKQDFILSSTMNAALEDAVPSVRSAACRAIGVIACFPEVSQSAEIVDKLIHAVEVNTRDSIVSVRVTACWALANICDSLRHCFGDIHQMELLELEKCDRRLAFLVECALRLTNDGDKVKSNAVRALGSLSRFVKCTSLPGDHERRAECTSSSRTSSSEGHPTTIYLQNQRQLSGAASCGGSDMLGRMVQAFLSCVTTGNVKVQWNVCHALSNLFRNETLQLRDEDWAPSVFSILLLLLRDSSNFKIRIQAAAALAVPASKRYYGRSFSDVVQGLEHVLENLGSDQVANPSSFKYRVALEKQLTSSMLHVISLVWSTDHQPLKDFLVKKASFLEEWLKALCSSLKETRSHCEVEDISVENQKKEIISKALRSLVEVYESGNHHATAEKFKVLHEMIW</sequence>
<feature type="compositionally biased region" description="Basic residues" evidence="1">
    <location>
        <begin position="353"/>
        <end position="362"/>
    </location>
</feature>
<dbReference type="EMBL" id="KK198756">
    <property type="protein sequence ID" value="KCW78365.1"/>
    <property type="molecule type" value="Genomic_DNA"/>
</dbReference>
<feature type="region of interest" description="Disordered" evidence="1">
    <location>
        <begin position="950"/>
        <end position="969"/>
    </location>
</feature>
<dbReference type="PANTHER" id="PTHR13366:SF0">
    <property type="entry name" value="HEAT REPEAT-CONTAINING PROTEIN 6"/>
    <property type="match status" value="1"/>
</dbReference>
<organism evidence="3">
    <name type="scientific">Eucalyptus grandis</name>
    <name type="common">Flooded gum</name>
    <dbReference type="NCBI Taxonomy" id="71139"/>
    <lineage>
        <taxon>Eukaryota</taxon>
        <taxon>Viridiplantae</taxon>
        <taxon>Streptophyta</taxon>
        <taxon>Embryophyta</taxon>
        <taxon>Tracheophyta</taxon>
        <taxon>Spermatophyta</taxon>
        <taxon>Magnoliopsida</taxon>
        <taxon>eudicotyledons</taxon>
        <taxon>Gunneridae</taxon>
        <taxon>Pentapetalae</taxon>
        <taxon>rosids</taxon>
        <taxon>malvids</taxon>
        <taxon>Myrtales</taxon>
        <taxon>Myrtaceae</taxon>
        <taxon>Myrtoideae</taxon>
        <taxon>Eucalypteae</taxon>
        <taxon>Eucalyptus</taxon>
    </lineage>
</organism>
<feature type="domain" description="DUF4042" evidence="2">
    <location>
        <begin position="411"/>
        <end position="593"/>
    </location>
</feature>
<dbReference type="InterPro" id="IPR025283">
    <property type="entry name" value="DUF4042"/>
</dbReference>
<dbReference type="PANTHER" id="PTHR13366">
    <property type="entry name" value="MALARIA ANTIGEN-RELATED"/>
    <property type="match status" value="1"/>
</dbReference>
<dbReference type="Pfam" id="PF13251">
    <property type="entry name" value="DUF4042"/>
    <property type="match status" value="1"/>
</dbReference>
<dbReference type="InterPro" id="IPR016024">
    <property type="entry name" value="ARM-type_fold"/>
</dbReference>
<dbReference type="Gene3D" id="1.25.10.10">
    <property type="entry name" value="Leucine-rich Repeat Variant"/>
    <property type="match status" value="3"/>
</dbReference>
<accession>A0A059CKB0</accession>
<dbReference type="FunCoup" id="A0A059CKB0">
    <property type="interactions" value="2769"/>
</dbReference>
<protein>
    <recommendedName>
        <fullName evidence="2">DUF4042 domain-containing protein</fullName>
    </recommendedName>
</protein>
<dbReference type="AlphaFoldDB" id="A0A059CKB0"/>
<feature type="region of interest" description="Disordered" evidence="1">
    <location>
        <begin position="334"/>
        <end position="405"/>
    </location>
</feature>
<evidence type="ECO:0000313" key="3">
    <source>
        <dbReference type="EMBL" id="KCW78365.1"/>
    </source>
</evidence>
<dbReference type="SUPFAM" id="SSF48371">
    <property type="entry name" value="ARM repeat"/>
    <property type="match status" value="1"/>
</dbReference>
<dbReference type="Gramene" id="KCW78365">
    <property type="protein sequence ID" value="KCW78365"/>
    <property type="gene ID" value="EUGRSUZ_D02539"/>
</dbReference>
<dbReference type="KEGG" id="egr:104442307"/>
<dbReference type="InParanoid" id="A0A059CKB0"/>
<evidence type="ECO:0000256" key="1">
    <source>
        <dbReference type="SAM" id="MobiDB-lite"/>
    </source>
</evidence>
<evidence type="ECO:0000259" key="2">
    <source>
        <dbReference type="Pfam" id="PF13251"/>
    </source>
</evidence>
<dbReference type="InterPro" id="IPR011989">
    <property type="entry name" value="ARM-like"/>
</dbReference>
<proteinExistence type="predicted"/>
<reference evidence="3" key="1">
    <citation type="submission" date="2013-07" db="EMBL/GenBank/DDBJ databases">
        <title>The genome of Eucalyptus grandis.</title>
        <authorList>
            <person name="Schmutz J."/>
            <person name="Hayes R."/>
            <person name="Myburg A."/>
            <person name="Tuskan G."/>
            <person name="Grattapaglia D."/>
            <person name="Rokhsar D.S."/>
        </authorList>
    </citation>
    <scope>NUCLEOTIDE SEQUENCE</scope>
    <source>
        <tissue evidence="3">Leaf extractions</tissue>
    </source>
</reference>
<dbReference type="InterPro" id="IPR052107">
    <property type="entry name" value="HEAT6"/>
</dbReference>
<dbReference type="eggNOG" id="KOG4535">
    <property type="taxonomic scope" value="Eukaryota"/>
</dbReference>